<evidence type="ECO:0000256" key="1">
    <source>
        <dbReference type="SAM" id="MobiDB-lite"/>
    </source>
</evidence>
<reference evidence="2" key="1">
    <citation type="submission" date="2021-02" db="EMBL/GenBank/DDBJ databases">
        <authorList>
            <person name="Dougan E. K."/>
            <person name="Rhodes N."/>
            <person name="Thang M."/>
            <person name="Chan C."/>
        </authorList>
    </citation>
    <scope>NUCLEOTIDE SEQUENCE</scope>
</reference>
<dbReference type="EMBL" id="CAJNJA010090563">
    <property type="protein sequence ID" value="CAE7940167.1"/>
    <property type="molecule type" value="Genomic_DNA"/>
</dbReference>
<comment type="caution">
    <text evidence="2">The sequence shown here is derived from an EMBL/GenBank/DDBJ whole genome shotgun (WGS) entry which is preliminary data.</text>
</comment>
<evidence type="ECO:0000313" key="3">
    <source>
        <dbReference type="Proteomes" id="UP000601435"/>
    </source>
</evidence>
<proteinExistence type="predicted"/>
<accession>A0A813CCC5</accession>
<organism evidence="2 3">
    <name type="scientific">Symbiodinium necroappetens</name>
    <dbReference type="NCBI Taxonomy" id="1628268"/>
    <lineage>
        <taxon>Eukaryota</taxon>
        <taxon>Sar</taxon>
        <taxon>Alveolata</taxon>
        <taxon>Dinophyceae</taxon>
        <taxon>Suessiales</taxon>
        <taxon>Symbiodiniaceae</taxon>
        <taxon>Symbiodinium</taxon>
    </lineage>
</organism>
<protein>
    <submittedName>
        <fullName evidence="2">MetH protein</fullName>
    </submittedName>
</protein>
<dbReference type="AlphaFoldDB" id="A0A813CCC5"/>
<evidence type="ECO:0000313" key="2">
    <source>
        <dbReference type="EMBL" id="CAE7940167.1"/>
    </source>
</evidence>
<name>A0A813CCC5_9DINO</name>
<gene>
    <name evidence="2" type="primary">metH</name>
    <name evidence="2" type="ORF">SNEC2469_LOCUS33790</name>
</gene>
<sequence>MVAAVSADPVPQLLRGHWLDSIGHSILVSKTTDEDQIFTAVLTPLVDHPEAKDRVLRIDRPAESRQWRCGNASLELADEQNQRLVWITEDGRRSVWSRTKEVLAPSGGSDRSPVSRSGEREAPEDSDKDVDRIAFPWLLNNSAPEPWLPLDVPRDILYDGARVAALLDIRQMIGARSEPQERFTHILMDHDLHPTRQGGDYLIPGVDSPLWQTLNVSETMRRSIVQRISRIPHEVLSQRVSWSGNAEVWVGRHKISCRSRDIQALNARWVPPLQDERKPLEIAKSSLN</sequence>
<feature type="region of interest" description="Disordered" evidence="1">
    <location>
        <begin position="100"/>
        <end position="127"/>
    </location>
</feature>
<feature type="compositionally biased region" description="Basic and acidic residues" evidence="1">
    <location>
        <begin position="117"/>
        <end position="127"/>
    </location>
</feature>
<dbReference type="OrthoDB" id="418633at2759"/>
<keyword evidence="3" id="KW-1185">Reference proteome</keyword>
<dbReference type="Proteomes" id="UP000601435">
    <property type="component" value="Unassembled WGS sequence"/>
</dbReference>
<feature type="non-terminal residue" evidence="2">
    <location>
        <position position="1"/>
    </location>
</feature>